<keyword evidence="2" id="KW-0503">Monooxygenase</keyword>
<sequence>MQWVGSWHWTDAAWLSDGGWMGVEFGVLVDVREGAYGGETVEEVVRAEGLGFAGAWLSEHHLTGDGMLPSPLVMAGVLVGRTERMRVGTNILVLPLHQPLRVAEEVAVLDRVS</sequence>
<organism evidence="4 5">
    <name type="scientific">Kribbella turkmenica</name>
    <dbReference type="NCBI Taxonomy" id="2530375"/>
    <lineage>
        <taxon>Bacteria</taxon>
        <taxon>Bacillati</taxon>
        <taxon>Actinomycetota</taxon>
        <taxon>Actinomycetes</taxon>
        <taxon>Propionibacteriales</taxon>
        <taxon>Kribbellaceae</taxon>
        <taxon>Kribbella</taxon>
    </lineage>
</organism>
<keyword evidence="1" id="KW-0560">Oxidoreductase</keyword>
<proteinExistence type="predicted"/>
<dbReference type="SUPFAM" id="SSF51679">
    <property type="entry name" value="Bacterial luciferase-like"/>
    <property type="match status" value="1"/>
</dbReference>
<gene>
    <name evidence="4" type="ORF">E1218_33560</name>
</gene>
<dbReference type="GO" id="GO:0004497">
    <property type="term" value="F:monooxygenase activity"/>
    <property type="evidence" value="ECO:0007669"/>
    <property type="project" value="UniProtKB-KW"/>
</dbReference>
<dbReference type="PANTHER" id="PTHR30137:SF8">
    <property type="entry name" value="BLR5498 PROTEIN"/>
    <property type="match status" value="1"/>
</dbReference>
<dbReference type="Pfam" id="PF00296">
    <property type="entry name" value="Bac_luciferase"/>
    <property type="match status" value="1"/>
</dbReference>
<feature type="non-terminal residue" evidence="4">
    <location>
        <position position="113"/>
    </location>
</feature>
<dbReference type="OrthoDB" id="5169673at2"/>
<evidence type="ECO:0000313" key="5">
    <source>
        <dbReference type="Proteomes" id="UP000295172"/>
    </source>
</evidence>
<dbReference type="AlphaFoldDB" id="A0A4R4WDE4"/>
<feature type="domain" description="Luciferase-like" evidence="3">
    <location>
        <begin position="36"/>
        <end position="113"/>
    </location>
</feature>
<dbReference type="InterPro" id="IPR050766">
    <property type="entry name" value="Bact_Lucif_Oxidored"/>
</dbReference>
<reference evidence="4 5" key="1">
    <citation type="submission" date="2019-02" db="EMBL/GenBank/DDBJ databases">
        <title>Draft genome sequences of novel Actinobacteria.</title>
        <authorList>
            <person name="Sahin N."/>
            <person name="Ay H."/>
            <person name="Saygin H."/>
        </authorList>
    </citation>
    <scope>NUCLEOTIDE SEQUENCE [LARGE SCALE GENOMIC DNA]</scope>
    <source>
        <strain evidence="4 5">16K104</strain>
    </source>
</reference>
<evidence type="ECO:0000259" key="3">
    <source>
        <dbReference type="Pfam" id="PF00296"/>
    </source>
</evidence>
<dbReference type="InterPro" id="IPR011251">
    <property type="entry name" value="Luciferase-like_dom"/>
</dbReference>
<dbReference type="GO" id="GO:0005829">
    <property type="term" value="C:cytosol"/>
    <property type="evidence" value="ECO:0007669"/>
    <property type="project" value="TreeGrafter"/>
</dbReference>
<comment type="caution">
    <text evidence="4">The sequence shown here is derived from an EMBL/GenBank/DDBJ whole genome shotgun (WGS) entry which is preliminary data.</text>
</comment>
<dbReference type="Gene3D" id="3.20.20.30">
    <property type="entry name" value="Luciferase-like domain"/>
    <property type="match status" value="1"/>
</dbReference>
<keyword evidence="5" id="KW-1185">Reference proteome</keyword>
<dbReference type="Proteomes" id="UP000295172">
    <property type="component" value="Unassembled WGS sequence"/>
</dbReference>
<evidence type="ECO:0000313" key="4">
    <source>
        <dbReference type="EMBL" id="TDD14084.1"/>
    </source>
</evidence>
<protein>
    <submittedName>
        <fullName evidence="4">LLM class flavin-dependent oxidoreductase</fullName>
    </submittedName>
</protein>
<dbReference type="PANTHER" id="PTHR30137">
    <property type="entry name" value="LUCIFERASE-LIKE MONOOXYGENASE"/>
    <property type="match status" value="1"/>
</dbReference>
<evidence type="ECO:0000256" key="1">
    <source>
        <dbReference type="ARBA" id="ARBA00023002"/>
    </source>
</evidence>
<dbReference type="InterPro" id="IPR036661">
    <property type="entry name" value="Luciferase-like_sf"/>
</dbReference>
<dbReference type="GO" id="GO:0016705">
    <property type="term" value="F:oxidoreductase activity, acting on paired donors, with incorporation or reduction of molecular oxygen"/>
    <property type="evidence" value="ECO:0007669"/>
    <property type="project" value="InterPro"/>
</dbReference>
<evidence type="ECO:0000256" key="2">
    <source>
        <dbReference type="ARBA" id="ARBA00023033"/>
    </source>
</evidence>
<name>A0A4R4WDE4_9ACTN</name>
<dbReference type="EMBL" id="SMKR01000242">
    <property type="protein sequence ID" value="TDD14084.1"/>
    <property type="molecule type" value="Genomic_DNA"/>
</dbReference>
<accession>A0A4R4WDE4</accession>